<dbReference type="InterPro" id="IPR001077">
    <property type="entry name" value="COMT_C"/>
</dbReference>
<feature type="region of interest" description="Disordered" evidence="4">
    <location>
        <begin position="400"/>
        <end position="452"/>
    </location>
</feature>
<feature type="region of interest" description="Disordered" evidence="4">
    <location>
        <begin position="330"/>
        <end position="356"/>
    </location>
</feature>
<evidence type="ECO:0000313" key="8">
    <source>
        <dbReference type="Proteomes" id="UP001187192"/>
    </source>
</evidence>
<dbReference type="Pfam" id="PF00891">
    <property type="entry name" value="Methyltransf_2"/>
    <property type="match status" value="1"/>
</dbReference>
<dbReference type="SUPFAM" id="SSF46785">
    <property type="entry name" value="Winged helix' DNA-binding domain"/>
    <property type="match status" value="1"/>
</dbReference>
<keyword evidence="3" id="KW-0949">S-adenosyl-L-methionine</keyword>
<protein>
    <recommendedName>
        <fullName evidence="9">O-methyltransferase</fullName>
    </recommendedName>
</protein>
<sequence>MALSDNEFIMSSSELLQAHSLLWRCSIDYMKSMSLKCAIELGIPDAIHKHGQGKPIPFSKLVASLPIQPSKAHSLYRVMRILVHFGIFKAQKVECHDHGTRQEEEELAYSLTSVSQLLITEKPSASMKMQSVGLLNLLPQTMSAWHSWSTWFQSTEDNKTLFEVAHGKTFWDCVSQEPNINFVFNDAMANNSLLMAKVAVEECKEVFQNLKSVVDLGGGTGTMAKAITNAFPHVSCTVIDLPHSVLHDWDDEDCVRILKRSREAIMGGGNKEGKVILIEMSLGYAPMAAAGDRPIDEDRDVLTDEDREFYRVQREARFDIPSQVSVGSAMGMVRPRPRPRRQLEVGDVPPEPLFDEPSAEDVVDFRVGVPNRVQRRTIGENQQSIAGDVLLWVKSSNQHTSATVDGGRSFPPTPLFSSPSDGGRGTRRWNAHQQPRSPPSLHRGDFETNDGNLDVDSNYGNCGSILKRPTLPKDCPTTFTDIMRFACKGFLGPDGDWPSSAKAEGSLTARPTRRAGTKVGLSDPTVPSGRAVAQRIKVTQD</sequence>
<feature type="domain" description="O-methyltransferase dimerisation" evidence="6">
    <location>
        <begin position="28"/>
        <end position="120"/>
    </location>
</feature>
<evidence type="ECO:0000259" key="5">
    <source>
        <dbReference type="Pfam" id="PF00891"/>
    </source>
</evidence>
<feature type="domain" description="O-methyltransferase C-terminal" evidence="5">
    <location>
        <begin position="145"/>
        <end position="245"/>
    </location>
</feature>
<dbReference type="InterPro" id="IPR016461">
    <property type="entry name" value="COMT-like"/>
</dbReference>
<dbReference type="Proteomes" id="UP001187192">
    <property type="component" value="Unassembled WGS sequence"/>
</dbReference>
<dbReference type="SUPFAM" id="SSF53335">
    <property type="entry name" value="S-adenosyl-L-methionine-dependent methyltransferases"/>
    <property type="match status" value="1"/>
</dbReference>
<evidence type="ECO:0000256" key="1">
    <source>
        <dbReference type="ARBA" id="ARBA00022603"/>
    </source>
</evidence>
<dbReference type="PROSITE" id="PS51683">
    <property type="entry name" value="SAM_OMT_II"/>
    <property type="match status" value="1"/>
</dbReference>
<evidence type="ECO:0008006" key="9">
    <source>
        <dbReference type="Google" id="ProtNLM"/>
    </source>
</evidence>
<dbReference type="InterPro" id="IPR012967">
    <property type="entry name" value="COMT_dimerisation"/>
</dbReference>
<proteinExistence type="predicted"/>
<name>A0AA88EJA5_FICCA</name>
<dbReference type="GO" id="GO:0009717">
    <property type="term" value="P:isoflavonoid biosynthetic process"/>
    <property type="evidence" value="ECO:0007669"/>
    <property type="project" value="UniProtKB-ARBA"/>
</dbReference>
<dbReference type="InterPro" id="IPR036388">
    <property type="entry name" value="WH-like_DNA-bd_sf"/>
</dbReference>
<dbReference type="Gene3D" id="1.10.10.10">
    <property type="entry name" value="Winged helix-like DNA-binding domain superfamily/Winged helix DNA-binding domain"/>
    <property type="match status" value="1"/>
</dbReference>
<gene>
    <name evidence="7" type="ORF">TIFTF001_039003</name>
</gene>
<organism evidence="7 8">
    <name type="scientific">Ficus carica</name>
    <name type="common">Common fig</name>
    <dbReference type="NCBI Taxonomy" id="3494"/>
    <lineage>
        <taxon>Eukaryota</taxon>
        <taxon>Viridiplantae</taxon>
        <taxon>Streptophyta</taxon>
        <taxon>Embryophyta</taxon>
        <taxon>Tracheophyta</taxon>
        <taxon>Spermatophyta</taxon>
        <taxon>Magnoliopsida</taxon>
        <taxon>eudicotyledons</taxon>
        <taxon>Gunneridae</taxon>
        <taxon>Pentapetalae</taxon>
        <taxon>rosids</taxon>
        <taxon>fabids</taxon>
        <taxon>Rosales</taxon>
        <taxon>Moraceae</taxon>
        <taxon>Ficeae</taxon>
        <taxon>Ficus</taxon>
    </lineage>
</organism>
<dbReference type="Gene3D" id="3.40.50.150">
    <property type="entry name" value="Vaccinia Virus protein VP39"/>
    <property type="match status" value="2"/>
</dbReference>
<dbReference type="Pfam" id="PF08100">
    <property type="entry name" value="Dimerisation"/>
    <property type="match status" value="1"/>
</dbReference>
<keyword evidence="2" id="KW-0808">Transferase</keyword>
<dbReference type="GO" id="GO:0008757">
    <property type="term" value="F:S-adenosylmethionine-dependent methyltransferase activity"/>
    <property type="evidence" value="ECO:0007669"/>
    <property type="project" value="UniProtKB-ARBA"/>
</dbReference>
<dbReference type="EMBL" id="BTGU01000982">
    <property type="protein sequence ID" value="GMN69959.1"/>
    <property type="molecule type" value="Genomic_DNA"/>
</dbReference>
<evidence type="ECO:0000256" key="3">
    <source>
        <dbReference type="ARBA" id="ARBA00022691"/>
    </source>
</evidence>
<dbReference type="AlphaFoldDB" id="A0AA88EJA5"/>
<feature type="region of interest" description="Disordered" evidence="4">
    <location>
        <begin position="496"/>
        <end position="541"/>
    </location>
</feature>
<dbReference type="PANTHER" id="PTHR11746">
    <property type="entry name" value="O-METHYLTRANSFERASE"/>
    <property type="match status" value="1"/>
</dbReference>
<accession>A0AA88EJA5</accession>
<evidence type="ECO:0000259" key="6">
    <source>
        <dbReference type="Pfam" id="PF08100"/>
    </source>
</evidence>
<keyword evidence="1" id="KW-0489">Methyltransferase</keyword>
<comment type="caution">
    <text evidence="7">The sequence shown here is derived from an EMBL/GenBank/DDBJ whole genome shotgun (WGS) entry which is preliminary data.</text>
</comment>
<dbReference type="InterPro" id="IPR029063">
    <property type="entry name" value="SAM-dependent_MTases_sf"/>
</dbReference>
<keyword evidence="8" id="KW-1185">Reference proteome</keyword>
<evidence type="ECO:0000256" key="4">
    <source>
        <dbReference type="SAM" id="MobiDB-lite"/>
    </source>
</evidence>
<dbReference type="GO" id="GO:0032259">
    <property type="term" value="P:methylation"/>
    <property type="evidence" value="ECO:0007669"/>
    <property type="project" value="UniProtKB-KW"/>
</dbReference>
<dbReference type="GO" id="GO:0046983">
    <property type="term" value="F:protein dimerization activity"/>
    <property type="evidence" value="ECO:0007669"/>
    <property type="project" value="InterPro"/>
</dbReference>
<dbReference type="GO" id="GO:0008171">
    <property type="term" value="F:O-methyltransferase activity"/>
    <property type="evidence" value="ECO:0007669"/>
    <property type="project" value="InterPro"/>
</dbReference>
<evidence type="ECO:0000313" key="7">
    <source>
        <dbReference type="EMBL" id="GMN69959.1"/>
    </source>
</evidence>
<reference evidence="7" key="1">
    <citation type="submission" date="2023-07" db="EMBL/GenBank/DDBJ databases">
        <title>draft genome sequence of fig (Ficus carica).</title>
        <authorList>
            <person name="Takahashi T."/>
            <person name="Nishimura K."/>
        </authorList>
    </citation>
    <scope>NUCLEOTIDE SEQUENCE</scope>
</reference>
<dbReference type="FunFam" id="1.10.10.10:FF:000213">
    <property type="entry name" value="Coniferyl alcohol 9-O-methyltransferase"/>
    <property type="match status" value="1"/>
</dbReference>
<dbReference type="InterPro" id="IPR036390">
    <property type="entry name" value="WH_DNA-bd_sf"/>
</dbReference>
<dbReference type="AntiFam" id="ANF00275">
    <property type="entry name" value="Spurious translation from rRNA (DUF6467)"/>
</dbReference>
<evidence type="ECO:0000256" key="2">
    <source>
        <dbReference type="ARBA" id="ARBA00022679"/>
    </source>
</evidence>